<dbReference type="GO" id="GO:0007095">
    <property type="term" value="P:mitotic G2 DNA damage checkpoint signaling"/>
    <property type="evidence" value="ECO:0007669"/>
    <property type="project" value="TreeGrafter"/>
</dbReference>
<dbReference type="InterPro" id="IPR036322">
    <property type="entry name" value="WD40_repeat_dom_sf"/>
</dbReference>
<feature type="compositionally biased region" description="Polar residues" evidence="7">
    <location>
        <begin position="440"/>
        <end position="451"/>
    </location>
</feature>
<feature type="region of interest" description="Disordered" evidence="7">
    <location>
        <begin position="656"/>
        <end position="691"/>
    </location>
</feature>
<name>A0A8J5T6V0_HOMAM</name>
<proteinExistence type="inferred from homology"/>
<evidence type="ECO:0000256" key="7">
    <source>
        <dbReference type="SAM" id="MobiDB-lite"/>
    </source>
</evidence>
<dbReference type="PROSITE" id="PS50082">
    <property type="entry name" value="WD_REPEATS_2"/>
    <property type="match status" value="2"/>
</dbReference>
<keyword evidence="2 6" id="KW-0853">WD repeat</keyword>
<evidence type="ECO:0000256" key="1">
    <source>
        <dbReference type="ARBA" id="ARBA00004906"/>
    </source>
</evidence>
<comment type="similarity">
    <text evidence="5">Belongs to the WD repeat cdt2 family.</text>
</comment>
<sequence>MVEEEGNEAMKTNTNYHLITELITKNIKDTGQVKQAQQSLYAWGFKCYRSDEYEGIAADVPGGFSQGAAEPPIYVCKFGAGANYGHILVLANEDGQIGLRDTRKIGPVSPVPGQQIHDNAIFDVCWVPGAAELVSVSGDQKTAVLSVREDGTLDATLALIGHTRSVKTVHVNPYDPCVIATGARDGNVIIWDKRCKPYHKADEIAPAHHSIANRSVASPSFRKGAVTAAANAAVNNSVTGVVFQKQHVVISSGASDGLIKLWDLRKTHGGGRRGPQFAEYTGHKNLTYFVKSCISPCGSYILSGSSDNSAYIWLTDRPGNPIARLSGHFAEVSSVSWCPEDDGKPYGEERGDGETGGVAVSRERVLSECQESLPPRPVTPSTSGIRPPVTPSSTRGRGGPGASGNSQTPRNRKGGKTTPCTPKTNERNTLLQWLSLAKTPGSQDSPRTAVSETKKAGLKRKLTDLIREDQENVKTETEPKSPNYGKKNVLCSAADSTNRLSPPPSAAKMLKYGDDSDASPGRREKENDGEVTDSVEPIEARDKVVLGNGFRTPVTNVSSRLAEKNAVGGDAKNDAVVKLPDPLVSKQTVSPPEPFKFGRLSSPTANLPNFIVDGRSPHSRPETRVEKKRNTDWLTSLGHQRKLKFTRTPDKVVKEVATPLGSSPHKHTERKKVLQIKHKKDSTSDATKVPS</sequence>
<dbReference type="AlphaFoldDB" id="A0A8J5T6V0"/>
<dbReference type="GO" id="GO:0005634">
    <property type="term" value="C:nucleus"/>
    <property type="evidence" value="ECO:0007669"/>
    <property type="project" value="TreeGrafter"/>
</dbReference>
<feature type="region of interest" description="Disordered" evidence="7">
    <location>
        <begin position="583"/>
        <end position="630"/>
    </location>
</feature>
<evidence type="ECO:0000313" key="9">
    <source>
        <dbReference type="Proteomes" id="UP000747542"/>
    </source>
</evidence>
<dbReference type="Pfam" id="PF00400">
    <property type="entry name" value="WD40"/>
    <property type="match status" value="3"/>
</dbReference>
<dbReference type="Proteomes" id="UP000747542">
    <property type="component" value="Unassembled WGS sequence"/>
</dbReference>
<dbReference type="SMART" id="SM00320">
    <property type="entry name" value="WD40"/>
    <property type="match status" value="5"/>
</dbReference>
<keyword evidence="3" id="KW-0677">Repeat</keyword>
<gene>
    <name evidence="8" type="primary">l(2)dtl-L</name>
    <name evidence="8" type="ORF">Hamer_G025263</name>
</gene>
<evidence type="ECO:0000256" key="6">
    <source>
        <dbReference type="PROSITE-ProRule" id="PRU00221"/>
    </source>
</evidence>
<feature type="compositionally biased region" description="Basic and acidic residues" evidence="7">
    <location>
        <begin position="615"/>
        <end position="630"/>
    </location>
</feature>
<dbReference type="InterPro" id="IPR019775">
    <property type="entry name" value="WD40_repeat_CS"/>
</dbReference>
<evidence type="ECO:0000313" key="8">
    <source>
        <dbReference type="EMBL" id="KAG7173459.1"/>
    </source>
</evidence>
<dbReference type="PANTHER" id="PTHR22852">
    <property type="entry name" value="LETHAL 2 DENTICLELESS PROTEIN RETINOIC ACID-REGULATED NUCLEAR MATRIX-ASSOCIATED PROTEIN"/>
    <property type="match status" value="1"/>
</dbReference>
<evidence type="ECO:0000256" key="3">
    <source>
        <dbReference type="ARBA" id="ARBA00022737"/>
    </source>
</evidence>
<dbReference type="InterPro" id="IPR015943">
    <property type="entry name" value="WD40/YVTN_repeat-like_dom_sf"/>
</dbReference>
<evidence type="ECO:0000256" key="5">
    <source>
        <dbReference type="ARBA" id="ARBA00038344"/>
    </source>
</evidence>
<dbReference type="EMBL" id="JAHLQT010009769">
    <property type="protein sequence ID" value="KAG7173459.1"/>
    <property type="molecule type" value="Genomic_DNA"/>
</dbReference>
<dbReference type="PANTHER" id="PTHR22852:SF0">
    <property type="entry name" value="DENTICLELESS PROTEIN HOMOLOG"/>
    <property type="match status" value="1"/>
</dbReference>
<dbReference type="GO" id="GO:0030674">
    <property type="term" value="F:protein-macromolecule adaptor activity"/>
    <property type="evidence" value="ECO:0007669"/>
    <property type="project" value="TreeGrafter"/>
</dbReference>
<dbReference type="InterPro" id="IPR001680">
    <property type="entry name" value="WD40_rpt"/>
</dbReference>
<feature type="compositionally biased region" description="Basic and acidic residues" evidence="7">
    <location>
        <begin position="461"/>
        <end position="479"/>
    </location>
</feature>
<protein>
    <submittedName>
        <fullName evidence="8">Lethal(2)denticleless-like</fullName>
    </submittedName>
</protein>
<feature type="repeat" description="WD" evidence="6">
    <location>
        <begin position="231"/>
        <end position="265"/>
    </location>
</feature>
<keyword evidence="9" id="KW-1185">Reference proteome</keyword>
<feature type="region of interest" description="Disordered" evidence="7">
    <location>
        <begin position="367"/>
        <end position="540"/>
    </location>
</feature>
<dbReference type="InterPro" id="IPR051865">
    <property type="entry name" value="WD-repeat_CDT2_adapter"/>
</dbReference>
<dbReference type="Gene3D" id="2.130.10.10">
    <property type="entry name" value="YVTN repeat-like/Quinoprotein amine dehydrogenase"/>
    <property type="match status" value="2"/>
</dbReference>
<dbReference type="GO" id="GO:0043161">
    <property type="term" value="P:proteasome-mediated ubiquitin-dependent protein catabolic process"/>
    <property type="evidence" value="ECO:0007669"/>
    <property type="project" value="TreeGrafter"/>
</dbReference>
<dbReference type="PROSITE" id="PS00678">
    <property type="entry name" value="WD_REPEATS_1"/>
    <property type="match status" value="1"/>
</dbReference>
<dbReference type="PROSITE" id="PS50294">
    <property type="entry name" value="WD_REPEATS_REGION"/>
    <property type="match status" value="1"/>
</dbReference>
<feature type="repeat" description="WD" evidence="6">
    <location>
        <begin position="159"/>
        <end position="192"/>
    </location>
</feature>
<keyword evidence="4" id="KW-0833">Ubl conjugation pathway</keyword>
<feature type="non-terminal residue" evidence="8">
    <location>
        <position position="691"/>
    </location>
</feature>
<organism evidence="8 9">
    <name type="scientific">Homarus americanus</name>
    <name type="common">American lobster</name>
    <dbReference type="NCBI Taxonomy" id="6706"/>
    <lineage>
        <taxon>Eukaryota</taxon>
        <taxon>Metazoa</taxon>
        <taxon>Ecdysozoa</taxon>
        <taxon>Arthropoda</taxon>
        <taxon>Crustacea</taxon>
        <taxon>Multicrustacea</taxon>
        <taxon>Malacostraca</taxon>
        <taxon>Eumalacostraca</taxon>
        <taxon>Eucarida</taxon>
        <taxon>Decapoda</taxon>
        <taxon>Pleocyemata</taxon>
        <taxon>Astacidea</taxon>
        <taxon>Nephropoidea</taxon>
        <taxon>Nephropidae</taxon>
        <taxon>Homarus</taxon>
    </lineage>
</organism>
<feature type="compositionally biased region" description="Basic residues" evidence="7">
    <location>
        <begin position="664"/>
        <end position="680"/>
    </location>
</feature>
<dbReference type="SUPFAM" id="SSF50978">
    <property type="entry name" value="WD40 repeat-like"/>
    <property type="match status" value="1"/>
</dbReference>
<reference evidence="8" key="1">
    <citation type="journal article" date="2021" name="Sci. Adv.">
        <title>The American lobster genome reveals insights on longevity, neural, and immune adaptations.</title>
        <authorList>
            <person name="Polinski J.M."/>
            <person name="Zimin A.V."/>
            <person name="Clark K.F."/>
            <person name="Kohn A.B."/>
            <person name="Sadowski N."/>
            <person name="Timp W."/>
            <person name="Ptitsyn A."/>
            <person name="Khanna P."/>
            <person name="Romanova D.Y."/>
            <person name="Williams P."/>
            <person name="Greenwood S.J."/>
            <person name="Moroz L.L."/>
            <person name="Walt D.R."/>
            <person name="Bodnar A.G."/>
        </authorList>
    </citation>
    <scope>NUCLEOTIDE SEQUENCE</scope>
    <source>
        <strain evidence="8">GMGI-L3</strain>
    </source>
</reference>
<accession>A0A8J5T6V0</accession>
<evidence type="ECO:0000256" key="4">
    <source>
        <dbReference type="ARBA" id="ARBA00022786"/>
    </source>
</evidence>
<comment type="pathway">
    <text evidence="1">Protein modification; protein ubiquitination.</text>
</comment>
<comment type="caution">
    <text evidence="8">The sequence shown here is derived from an EMBL/GenBank/DDBJ whole genome shotgun (WGS) entry which is preliminary data.</text>
</comment>
<evidence type="ECO:0000256" key="2">
    <source>
        <dbReference type="ARBA" id="ARBA00022574"/>
    </source>
</evidence>